<sequence length="501" mass="55667">MKEKKNIDRLFQEKLKDFEVHPQPHVWDHIEANLNQKEKDRKVVPFWWRLGGIAAALVVMLGIGFNIWNRQNNTSGNTIVDQETETLVKDALNSPGKKSTDDSVAFEEVSKNETLQNESATTTSGSPNSSENIMNGSSKLVSNSNRNRQSEVKTNESSSVNQTNSQLEKSKVAHAEISSEENKTIINQTGIAQNNNDLNKDESSKGLNNIKQLSTATSIVENQINKDLEKDIVSEKIKEEKSIEEAIAELEEITNEKEEEVLNRWRISPNVAPVYFNSLGEGSSIHSQFNENGKSTNINMSYGIAASYAINKKLKIRTGVSNVNFDYRTNDVMTTNGLARSAANSQSSIPNIKLNQNAGTSNFMSGKAVSLTSAPEIVKSSNMVSLEQQFGFIEVPLELEYSLVDKKLGLNVIGGFSTFFLNNNNLFLVEQGGSSLIGESANLNDISYSANFGLGMFYNFSKAFQFNLEPMFKYQINTFNNTSGDFQPFFMGVYTGLSFKF</sequence>
<keyword evidence="3" id="KW-1133">Transmembrane helix</keyword>
<keyword evidence="1" id="KW-0175">Coiled coil</keyword>
<accession>A0A506PN59</accession>
<evidence type="ECO:0000256" key="3">
    <source>
        <dbReference type="SAM" id="Phobius"/>
    </source>
</evidence>
<feature type="region of interest" description="Disordered" evidence="2">
    <location>
        <begin position="91"/>
        <end position="181"/>
    </location>
</feature>
<reference evidence="4 5" key="1">
    <citation type="submission" date="2019-06" db="EMBL/GenBank/DDBJ databases">
        <title>Flavobacteriaceae Paucihalobacterium erythroidium CWB-1, complete genome.</title>
        <authorList>
            <person name="Wu S."/>
        </authorList>
    </citation>
    <scope>NUCLEOTIDE SEQUENCE [LARGE SCALE GENOMIC DNA]</scope>
    <source>
        <strain evidence="4 5">CWB-1</strain>
    </source>
</reference>
<evidence type="ECO:0000313" key="5">
    <source>
        <dbReference type="Proteomes" id="UP000317332"/>
    </source>
</evidence>
<evidence type="ECO:0000256" key="1">
    <source>
        <dbReference type="SAM" id="Coils"/>
    </source>
</evidence>
<protein>
    <recommendedName>
        <fullName evidence="6">Outer membrane protein beta-barrel domain-containing protein</fullName>
    </recommendedName>
</protein>
<organism evidence="4 5">
    <name type="scientific">Paucihalobacter ruber</name>
    <dbReference type="NCBI Taxonomy" id="2567861"/>
    <lineage>
        <taxon>Bacteria</taxon>
        <taxon>Pseudomonadati</taxon>
        <taxon>Bacteroidota</taxon>
        <taxon>Flavobacteriia</taxon>
        <taxon>Flavobacteriales</taxon>
        <taxon>Flavobacteriaceae</taxon>
        <taxon>Paucihalobacter</taxon>
    </lineage>
</organism>
<feature type="compositionally biased region" description="Polar residues" evidence="2">
    <location>
        <begin position="112"/>
        <end position="147"/>
    </location>
</feature>
<feature type="transmembrane region" description="Helical" evidence="3">
    <location>
        <begin position="46"/>
        <end position="68"/>
    </location>
</feature>
<comment type="caution">
    <text evidence="4">The sequence shown here is derived from an EMBL/GenBank/DDBJ whole genome shotgun (WGS) entry which is preliminary data.</text>
</comment>
<evidence type="ECO:0000313" key="4">
    <source>
        <dbReference type="EMBL" id="TPV34999.1"/>
    </source>
</evidence>
<dbReference type="OrthoDB" id="1113942at2"/>
<feature type="compositionally biased region" description="Polar residues" evidence="2">
    <location>
        <begin position="155"/>
        <end position="167"/>
    </location>
</feature>
<evidence type="ECO:0000256" key="2">
    <source>
        <dbReference type="SAM" id="MobiDB-lite"/>
    </source>
</evidence>
<dbReference type="EMBL" id="VHIQ01000002">
    <property type="protein sequence ID" value="TPV34999.1"/>
    <property type="molecule type" value="Genomic_DNA"/>
</dbReference>
<feature type="coiled-coil region" evidence="1">
    <location>
        <begin position="233"/>
        <end position="263"/>
    </location>
</feature>
<keyword evidence="3" id="KW-0812">Transmembrane</keyword>
<gene>
    <name evidence="4" type="ORF">FJ651_05585</name>
</gene>
<proteinExistence type="predicted"/>
<keyword evidence="5" id="KW-1185">Reference proteome</keyword>
<keyword evidence="3" id="KW-0472">Membrane</keyword>
<name>A0A506PN59_9FLAO</name>
<dbReference type="RefSeq" id="WP_140989475.1">
    <property type="nucleotide sequence ID" value="NZ_VHIQ01000002.1"/>
</dbReference>
<dbReference type="AlphaFoldDB" id="A0A506PN59"/>
<dbReference type="Proteomes" id="UP000317332">
    <property type="component" value="Unassembled WGS sequence"/>
</dbReference>
<evidence type="ECO:0008006" key="6">
    <source>
        <dbReference type="Google" id="ProtNLM"/>
    </source>
</evidence>